<dbReference type="GO" id="GO:0006338">
    <property type="term" value="P:chromatin remodeling"/>
    <property type="evidence" value="ECO:0007669"/>
    <property type="project" value="InterPro"/>
</dbReference>
<dbReference type="FunFam" id="3.30.40.100:FF:000005">
    <property type="entry name" value="uncharacterized protein LOC106759733 isoform X4"/>
    <property type="match status" value="1"/>
</dbReference>
<sequence length="503" mass="56488">MLNKQVMVCLDITPCDRGYLPATIRVLSPPEGSRAASSVEVDEMSPKHEECHWNSFRNSIYTEKEKYEPLPNEIVVSSRSWTDVSTVNGMCSSLKHQSEQFVYKRRKLNRNSVALLPEEYTMESRKRKFSSESCIFSEEYLLEVRKTDFGRETVDIVTADVESVPSSGLCGICSVGRSEIPFKASDGKISKSAFEHRCNVNDGCSSSKSNVELTSTFLKIDTEDTGECSSSNVVELVGEFASARELCIYVLKSHGLLGKLCASSNYAASESLCDGSTNLSQKCKTCRLFDDPLKMLICDHCEEAYHPSCCIPRVKKLPVDEWYCQPCFKKKPKPLLSKSHDTEEENSNHANRTSCRGFSISFMLTDTKPYTSGARIGKDFQVEVPDWSGPVSNEDDYFDEPSEIDSAESANLNGWNEGKPQKPNSIGNWVQCREVMYSDGSDEGIVCGKWRRAPLFVVQSEDWDCSCSVLWDPFHADCSVPQELETEEVLKHLKFTKWVLGEP</sequence>
<evidence type="ECO:0000256" key="4">
    <source>
        <dbReference type="PROSITE-ProRule" id="PRU00146"/>
    </source>
</evidence>
<dbReference type="InterPro" id="IPR001965">
    <property type="entry name" value="Znf_PHD"/>
</dbReference>
<dbReference type="Gene3D" id="3.30.40.100">
    <property type="match status" value="1"/>
</dbReference>
<evidence type="ECO:0000259" key="6">
    <source>
        <dbReference type="PROSITE" id="PS51050"/>
    </source>
</evidence>
<accession>A0AAV8R7G9</accession>
<feature type="domain" description="CW-type" evidence="6">
    <location>
        <begin position="423"/>
        <end position="486"/>
    </location>
</feature>
<dbReference type="InterPro" id="IPR019787">
    <property type="entry name" value="Znf_PHD-finger"/>
</dbReference>
<evidence type="ECO:0000259" key="5">
    <source>
        <dbReference type="PROSITE" id="PS50016"/>
    </source>
</evidence>
<dbReference type="PROSITE" id="PS51050">
    <property type="entry name" value="ZF_CW"/>
    <property type="match status" value="1"/>
</dbReference>
<comment type="caution">
    <text evidence="7">The sequence shown here is derived from an EMBL/GenBank/DDBJ whole genome shotgun (WGS) entry which is preliminary data.</text>
</comment>
<keyword evidence="2 4" id="KW-0863">Zinc-finger</keyword>
<dbReference type="GO" id="GO:0031445">
    <property type="term" value="P:regulation of heterochromatin formation"/>
    <property type="evidence" value="ECO:0007669"/>
    <property type="project" value="TreeGrafter"/>
</dbReference>
<dbReference type="InterPro" id="IPR013083">
    <property type="entry name" value="Znf_RING/FYVE/PHD"/>
</dbReference>
<name>A0AAV8R7G9_ENSVE</name>
<proteinExistence type="predicted"/>
<organism evidence="7 8">
    <name type="scientific">Ensete ventricosum</name>
    <name type="common">Abyssinian banana</name>
    <name type="synonym">Musa ensete</name>
    <dbReference type="NCBI Taxonomy" id="4639"/>
    <lineage>
        <taxon>Eukaryota</taxon>
        <taxon>Viridiplantae</taxon>
        <taxon>Streptophyta</taxon>
        <taxon>Embryophyta</taxon>
        <taxon>Tracheophyta</taxon>
        <taxon>Spermatophyta</taxon>
        <taxon>Magnoliopsida</taxon>
        <taxon>Liliopsida</taxon>
        <taxon>Zingiberales</taxon>
        <taxon>Musaceae</taxon>
        <taxon>Ensete</taxon>
    </lineage>
</organism>
<dbReference type="Gene3D" id="3.30.40.10">
    <property type="entry name" value="Zinc/RING finger domain, C3HC4 (zinc finger)"/>
    <property type="match status" value="1"/>
</dbReference>
<evidence type="ECO:0000256" key="2">
    <source>
        <dbReference type="ARBA" id="ARBA00022771"/>
    </source>
</evidence>
<feature type="domain" description="PHD-type" evidence="5">
    <location>
        <begin position="280"/>
        <end position="330"/>
    </location>
</feature>
<dbReference type="GO" id="GO:0003677">
    <property type="term" value="F:DNA binding"/>
    <property type="evidence" value="ECO:0007669"/>
    <property type="project" value="TreeGrafter"/>
</dbReference>
<dbReference type="SMART" id="SM00249">
    <property type="entry name" value="PHD"/>
    <property type="match status" value="1"/>
</dbReference>
<dbReference type="PANTHER" id="PTHR46510">
    <property type="entry name" value="BROMODOMAIN ADJACENT TO ZINC FINGER DOMAIN PROTEIN 1A"/>
    <property type="match status" value="1"/>
</dbReference>
<dbReference type="Pfam" id="PF00628">
    <property type="entry name" value="PHD"/>
    <property type="match status" value="1"/>
</dbReference>
<dbReference type="InterPro" id="IPR011011">
    <property type="entry name" value="Znf_FYVE_PHD"/>
</dbReference>
<dbReference type="PANTHER" id="PTHR46510:SF1">
    <property type="entry name" value="BROMODOMAIN ADJACENT TO ZINC FINGER DOMAIN PROTEIN 1A"/>
    <property type="match status" value="1"/>
</dbReference>
<dbReference type="InterPro" id="IPR019786">
    <property type="entry name" value="Zinc_finger_PHD-type_CS"/>
</dbReference>
<dbReference type="InterPro" id="IPR011124">
    <property type="entry name" value="Znf_CW"/>
</dbReference>
<dbReference type="PROSITE" id="PS50016">
    <property type="entry name" value="ZF_PHD_2"/>
    <property type="match status" value="1"/>
</dbReference>
<dbReference type="GO" id="GO:0006355">
    <property type="term" value="P:regulation of DNA-templated transcription"/>
    <property type="evidence" value="ECO:0007669"/>
    <property type="project" value="TreeGrafter"/>
</dbReference>
<evidence type="ECO:0000256" key="1">
    <source>
        <dbReference type="ARBA" id="ARBA00022723"/>
    </source>
</evidence>
<protein>
    <recommendedName>
        <fullName evidence="9">PHD-type domain-containing protein</fullName>
    </recommendedName>
</protein>
<dbReference type="GO" id="GO:0008270">
    <property type="term" value="F:zinc ion binding"/>
    <property type="evidence" value="ECO:0007669"/>
    <property type="project" value="UniProtKB-KW"/>
</dbReference>
<keyword evidence="8" id="KW-1185">Reference proteome</keyword>
<dbReference type="GO" id="GO:0000228">
    <property type="term" value="C:nuclear chromosome"/>
    <property type="evidence" value="ECO:0007669"/>
    <property type="project" value="TreeGrafter"/>
</dbReference>
<evidence type="ECO:0000256" key="3">
    <source>
        <dbReference type="ARBA" id="ARBA00022833"/>
    </source>
</evidence>
<dbReference type="InterPro" id="IPR047171">
    <property type="entry name" value="BAZ1A"/>
</dbReference>
<dbReference type="PROSITE" id="PS01359">
    <property type="entry name" value="ZF_PHD_1"/>
    <property type="match status" value="1"/>
</dbReference>
<reference evidence="7 8" key="1">
    <citation type="submission" date="2022-12" db="EMBL/GenBank/DDBJ databases">
        <title>Chromosome-scale assembly of the Ensete ventricosum genome.</title>
        <authorList>
            <person name="Dussert Y."/>
            <person name="Stocks J."/>
            <person name="Wendawek A."/>
            <person name="Woldeyes F."/>
            <person name="Nichols R.A."/>
            <person name="Borrell J.S."/>
        </authorList>
    </citation>
    <scope>NUCLEOTIDE SEQUENCE [LARGE SCALE GENOMIC DNA]</scope>
    <source>
        <strain evidence="8">cv. Maze</strain>
        <tissue evidence="7">Seeds</tissue>
    </source>
</reference>
<evidence type="ECO:0000313" key="8">
    <source>
        <dbReference type="Proteomes" id="UP001222027"/>
    </source>
</evidence>
<keyword evidence="3" id="KW-0862">Zinc</keyword>
<dbReference type="SUPFAM" id="SSF57903">
    <property type="entry name" value="FYVE/PHD zinc finger"/>
    <property type="match status" value="1"/>
</dbReference>
<evidence type="ECO:0000313" key="7">
    <source>
        <dbReference type="EMBL" id="KAJ8497325.1"/>
    </source>
</evidence>
<keyword evidence="1" id="KW-0479">Metal-binding</keyword>
<dbReference type="GO" id="GO:0045740">
    <property type="term" value="P:positive regulation of DNA replication"/>
    <property type="evidence" value="ECO:0007669"/>
    <property type="project" value="TreeGrafter"/>
</dbReference>
<evidence type="ECO:0008006" key="9">
    <source>
        <dbReference type="Google" id="ProtNLM"/>
    </source>
</evidence>
<dbReference type="GO" id="GO:0008623">
    <property type="term" value="C:CHRAC"/>
    <property type="evidence" value="ECO:0007669"/>
    <property type="project" value="TreeGrafter"/>
</dbReference>
<dbReference type="Proteomes" id="UP001222027">
    <property type="component" value="Unassembled WGS sequence"/>
</dbReference>
<gene>
    <name evidence="7" type="ORF">OPV22_007877</name>
</gene>
<dbReference type="AlphaFoldDB" id="A0AAV8R7G9"/>
<dbReference type="EMBL" id="JAQQAF010000003">
    <property type="protein sequence ID" value="KAJ8497325.1"/>
    <property type="molecule type" value="Genomic_DNA"/>
</dbReference>